<gene>
    <name evidence="3" type="ORF">SGCZBJ_02155</name>
</gene>
<dbReference type="InterPro" id="IPR036465">
    <property type="entry name" value="vWFA_dom_sf"/>
</dbReference>
<organism evidence="3 4">
    <name type="scientific">Caulobacter zeae</name>
    <dbReference type="NCBI Taxonomy" id="2055137"/>
    <lineage>
        <taxon>Bacteria</taxon>
        <taxon>Pseudomonadati</taxon>
        <taxon>Pseudomonadota</taxon>
        <taxon>Alphaproteobacteria</taxon>
        <taxon>Caulobacterales</taxon>
        <taxon>Caulobacteraceae</taxon>
        <taxon>Caulobacter</taxon>
    </lineage>
</organism>
<evidence type="ECO:0000259" key="2">
    <source>
        <dbReference type="Pfam" id="PF13400"/>
    </source>
</evidence>
<dbReference type="InterPro" id="IPR028087">
    <property type="entry name" value="Tad_N"/>
</dbReference>
<feature type="transmembrane region" description="Helical" evidence="1">
    <location>
        <begin position="31"/>
        <end position="52"/>
    </location>
</feature>
<dbReference type="Gene3D" id="3.40.50.410">
    <property type="entry name" value="von Willebrand factor, type A domain"/>
    <property type="match status" value="2"/>
</dbReference>
<dbReference type="EMBL" id="PJRS01000008">
    <property type="protein sequence ID" value="PLR28551.1"/>
    <property type="molecule type" value="Genomic_DNA"/>
</dbReference>
<dbReference type="AlphaFoldDB" id="A0A2N5DR75"/>
<sequence>MIVRSRTAARLGGALVRAAARLRGFRSDRRGALAVWVALGLIPLCLLVFGVFDLSRMSVERRRLQDSLDAATLIAARSTATDTATLTTLGKAALTAELGQAATTASFVGSTNGKQVTGSASYTFDPIILGLIGKDKLTVGAQSVVVRAANNLEIALVLDITGSMAGTRISDLRTAATDLVDIVVQDIQEPYYSKVAIVPYSMGVNVDTYADAVRGAIPSSALATAAWNTGVTKTVSSFTGNTTSPVVTTSTAHGLAVNDYAMVFGSNQSSMNGKVLKVTAVGSTTKFTGANQSGTSVTAGSSGSVYKCLNSSCTFVFTSKASHVFQTGDQLKLTGITGLTTLNSATPTITAVSGLAMTSNLSPTASTNYVTTTAGANGTATCQSTSRSDISCANLNFTNASSSAKTLAISTCVTERTGTYAYTDDAPTTALVGRNYPASSNPCPAPKITPLTSDRTVLKNQISALDDGGSTAGQIGLAWGWYMVSPNFAYLWPSNSQKPAAYGAAETMKIVVMMTDGAFNTPYCKGVIAANAGSGSGSASDHINCNATNGDATAQAKELCTKIKAKNVIIFTVGFDVDSTAKSMLTTCATKTSQAYFPATGGELKTAFKSIAQEISALRIAK</sequence>
<name>A0A2N5DR75_9CAUL</name>
<keyword evidence="1" id="KW-1133">Transmembrane helix</keyword>
<keyword evidence="1" id="KW-0812">Transmembrane</keyword>
<proteinExistence type="predicted"/>
<feature type="domain" description="Putative Flp pilus-assembly TadG-like N-terminal" evidence="2">
    <location>
        <begin position="31"/>
        <end position="77"/>
    </location>
</feature>
<dbReference type="Pfam" id="PF13400">
    <property type="entry name" value="Tad"/>
    <property type="match status" value="1"/>
</dbReference>
<evidence type="ECO:0000313" key="4">
    <source>
        <dbReference type="Proteomes" id="UP000234479"/>
    </source>
</evidence>
<keyword evidence="4" id="KW-1185">Reference proteome</keyword>
<dbReference type="OrthoDB" id="7522752at2"/>
<dbReference type="SUPFAM" id="SSF53300">
    <property type="entry name" value="vWA-like"/>
    <property type="match status" value="1"/>
</dbReference>
<dbReference type="Proteomes" id="UP000234479">
    <property type="component" value="Unassembled WGS sequence"/>
</dbReference>
<reference evidence="3 4" key="1">
    <citation type="submission" date="2017-12" db="EMBL/GenBank/DDBJ databases">
        <title>The genome sequence of Caulobacter sp. 410.</title>
        <authorList>
            <person name="Gao J."/>
            <person name="Mao X."/>
            <person name="Sun J."/>
        </authorList>
    </citation>
    <scope>NUCLEOTIDE SEQUENCE [LARGE SCALE GENOMIC DNA]</scope>
    <source>
        <strain evidence="3 4">410</strain>
    </source>
</reference>
<evidence type="ECO:0000313" key="3">
    <source>
        <dbReference type="EMBL" id="PLR28551.1"/>
    </source>
</evidence>
<protein>
    <submittedName>
        <fullName evidence="3">Pilus assembly protein TadG</fullName>
    </submittedName>
</protein>
<accession>A0A2N5DR75</accession>
<comment type="caution">
    <text evidence="3">The sequence shown here is derived from an EMBL/GenBank/DDBJ whole genome shotgun (WGS) entry which is preliminary data.</text>
</comment>
<keyword evidence="1" id="KW-0472">Membrane</keyword>
<evidence type="ECO:0000256" key="1">
    <source>
        <dbReference type="SAM" id="Phobius"/>
    </source>
</evidence>
<dbReference type="RefSeq" id="WP_101716394.1">
    <property type="nucleotide sequence ID" value="NZ_PJRS01000008.1"/>
</dbReference>